<organism evidence="3 5">
    <name type="scientific">Rubrobacter radiotolerans</name>
    <name type="common">Arthrobacter radiotolerans</name>
    <dbReference type="NCBI Taxonomy" id="42256"/>
    <lineage>
        <taxon>Bacteria</taxon>
        <taxon>Bacillati</taxon>
        <taxon>Actinomycetota</taxon>
        <taxon>Rubrobacteria</taxon>
        <taxon>Rubrobacterales</taxon>
        <taxon>Rubrobacteraceae</taxon>
        <taxon>Rubrobacter</taxon>
    </lineage>
</organism>
<evidence type="ECO:0000256" key="2">
    <source>
        <dbReference type="SAM" id="Phobius"/>
    </source>
</evidence>
<name>A0A023X6Y7_RUBRA</name>
<keyword evidence="2" id="KW-0812">Transmembrane</keyword>
<keyword evidence="2" id="KW-1133">Transmembrane helix</keyword>
<sequence>MRVVGSEFVQFGVMALGFVVIFALWMAVVYLPGRTMERWEGEARAEEARSEGREPNGRRARNNLSARDPLARS</sequence>
<accession>A0A023X6Y7</accession>
<reference evidence="4" key="2">
    <citation type="submission" date="2023-11" db="EMBL/GenBank/DDBJ databases">
        <title>MicrobeMod: A computational toolkit for identifying prokaryotic methylation and restriction-modification with nanopore sequencing.</title>
        <authorList>
            <person name="Crits-Christoph A."/>
            <person name="Kang S.C."/>
            <person name="Lee H."/>
            <person name="Ostrov N."/>
        </authorList>
    </citation>
    <scope>NUCLEOTIDE SEQUENCE</scope>
    <source>
        <strain evidence="4">ATCC 51242</strain>
    </source>
</reference>
<gene>
    <name evidence="3" type="ORF">RradSPS_2507</name>
    <name evidence="4" type="ORF">SIL72_00165</name>
</gene>
<dbReference type="Proteomes" id="UP000025229">
    <property type="component" value="Chromosome"/>
</dbReference>
<keyword evidence="5" id="KW-1185">Reference proteome</keyword>
<dbReference type="AlphaFoldDB" id="A0A023X6Y7"/>
<dbReference type="KEGG" id="rrd:RradSPS_2507"/>
<keyword evidence="2" id="KW-0472">Membrane</keyword>
<feature type="region of interest" description="Disordered" evidence="1">
    <location>
        <begin position="41"/>
        <end position="73"/>
    </location>
</feature>
<evidence type="ECO:0000313" key="4">
    <source>
        <dbReference type="EMBL" id="MDX5892429.1"/>
    </source>
</evidence>
<dbReference type="EMBL" id="JAWXXX010000001">
    <property type="protein sequence ID" value="MDX5892429.1"/>
    <property type="molecule type" value="Genomic_DNA"/>
</dbReference>
<dbReference type="RefSeq" id="WP_143534085.1">
    <property type="nucleotide sequence ID" value="NZ_CP007514.1"/>
</dbReference>
<reference evidence="3 5" key="1">
    <citation type="submission" date="2014-03" db="EMBL/GenBank/DDBJ databases">
        <title>Complete genome sequence of the Radio-Resistant Rubrobacter radiotolerans RSPS-4.</title>
        <authorList>
            <person name="Egas C.C."/>
            <person name="Barroso C.C."/>
            <person name="Froufe H.J.C."/>
            <person name="Pacheco J.J."/>
            <person name="Albuquerque L.L."/>
            <person name="da Costa M.M.S."/>
        </authorList>
    </citation>
    <scope>NUCLEOTIDE SEQUENCE [LARGE SCALE GENOMIC DNA]</scope>
    <source>
        <strain evidence="3 5">RSPS-4</strain>
    </source>
</reference>
<proteinExistence type="predicted"/>
<protein>
    <submittedName>
        <fullName evidence="3">Uncharacterized protein</fullName>
    </submittedName>
</protein>
<evidence type="ECO:0000256" key="1">
    <source>
        <dbReference type="SAM" id="MobiDB-lite"/>
    </source>
</evidence>
<dbReference type="EMBL" id="CP007514">
    <property type="protein sequence ID" value="AHY47790.1"/>
    <property type="molecule type" value="Genomic_DNA"/>
</dbReference>
<evidence type="ECO:0000313" key="5">
    <source>
        <dbReference type="Proteomes" id="UP000025229"/>
    </source>
</evidence>
<evidence type="ECO:0000313" key="3">
    <source>
        <dbReference type="EMBL" id="AHY47790.1"/>
    </source>
</evidence>
<feature type="compositionally biased region" description="Basic and acidic residues" evidence="1">
    <location>
        <begin position="41"/>
        <end position="57"/>
    </location>
</feature>
<dbReference type="Proteomes" id="UP001281130">
    <property type="component" value="Unassembled WGS sequence"/>
</dbReference>
<dbReference type="HOGENOM" id="CLU_2702543_0_0_11"/>
<feature type="transmembrane region" description="Helical" evidence="2">
    <location>
        <begin position="12"/>
        <end position="31"/>
    </location>
</feature>